<evidence type="ECO:0000313" key="1">
    <source>
        <dbReference type="EMBL" id="KMZ89737.1"/>
    </source>
</evidence>
<gene>
    <name evidence="1" type="ORF">PVMG_04567</name>
</gene>
<dbReference type="Pfam" id="PF05795">
    <property type="entry name" value="Plasmodium_Vir"/>
    <property type="match status" value="1"/>
</dbReference>
<dbReference type="AlphaFoldDB" id="A0A0J9T526"/>
<dbReference type="Proteomes" id="UP000053776">
    <property type="component" value="Unassembled WGS sequence"/>
</dbReference>
<accession>A0A0J9T526</accession>
<reference evidence="1 2" key="1">
    <citation type="submission" date="2011-08" db="EMBL/GenBank/DDBJ databases">
        <title>The Genome Sequence of Plasmodium vivax Mauritania I.</title>
        <authorList>
            <consortium name="The Broad Institute Genome Sequencing Platform"/>
            <consortium name="The Broad Institute Genome Sequencing Center for Infectious Disease"/>
            <person name="Neafsey D."/>
            <person name="Carlton J."/>
            <person name="Barnwell J."/>
            <person name="Collins W."/>
            <person name="Escalante A."/>
            <person name="Mullikin J."/>
            <person name="Saul A."/>
            <person name="Guigo R."/>
            <person name="Camara F."/>
            <person name="Young S.K."/>
            <person name="Zeng Q."/>
            <person name="Gargeya S."/>
            <person name="Fitzgerald M."/>
            <person name="Haas B."/>
            <person name="Abouelleil A."/>
            <person name="Alvarado L."/>
            <person name="Arachchi H.M."/>
            <person name="Berlin A."/>
            <person name="Brown A."/>
            <person name="Chapman S.B."/>
            <person name="Chen Z."/>
            <person name="Dunbar C."/>
            <person name="Freedman E."/>
            <person name="Gearin G."/>
            <person name="Gellesch M."/>
            <person name="Goldberg J."/>
            <person name="Griggs A."/>
            <person name="Gujja S."/>
            <person name="Heiman D."/>
            <person name="Howarth C."/>
            <person name="Larson L."/>
            <person name="Lui A."/>
            <person name="MacDonald P.J.P."/>
            <person name="Montmayeur A."/>
            <person name="Murphy C."/>
            <person name="Neiman D."/>
            <person name="Pearson M."/>
            <person name="Priest M."/>
            <person name="Roberts A."/>
            <person name="Saif S."/>
            <person name="Shea T."/>
            <person name="Shenoy N."/>
            <person name="Sisk P."/>
            <person name="Stolte C."/>
            <person name="Sykes S."/>
            <person name="Wortman J."/>
            <person name="Nusbaum C."/>
            <person name="Birren B."/>
        </authorList>
    </citation>
    <scope>NUCLEOTIDE SEQUENCE [LARGE SCALE GENOMIC DNA]</scope>
    <source>
        <strain evidence="1 2">Mauritania I</strain>
    </source>
</reference>
<organism evidence="1 2">
    <name type="scientific">Plasmodium vivax Mauritania I</name>
    <dbReference type="NCBI Taxonomy" id="1035515"/>
    <lineage>
        <taxon>Eukaryota</taxon>
        <taxon>Sar</taxon>
        <taxon>Alveolata</taxon>
        <taxon>Apicomplexa</taxon>
        <taxon>Aconoidasida</taxon>
        <taxon>Haemosporida</taxon>
        <taxon>Plasmodiidae</taxon>
        <taxon>Plasmodium</taxon>
        <taxon>Plasmodium (Plasmodium)</taxon>
    </lineage>
</organism>
<evidence type="ECO:0000313" key="2">
    <source>
        <dbReference type="Proteomes" id="UP000053776"/>
    </source>
</evidence>
<proteinExistence type="predicted"/>
<name>A0A0J9T526_PLAVI</name>
<sequence length="353" mass="40593">MDNNNKILSILNDIYKFIIFIELNNSYTYDFLNDVWKKYYEFDKPVEDDKNIHLYKSVCNLIVTKPHENIDKQTNFCLKLVRNLGCYPLVVGNHYFDPKYDRCKILHYWIYNSVKNQQISNNLITDCFGDYEGHMSNIGRIPNCPYNPYENNYNEPMNMIILDIFQSNMETVRDIVAKENEITDFRVQKYICVCVKIYKAMYEEYCPNVYGHNKKRNGTCDMLNIFKSTYKSFLSSVQQKNYKIPSLDNVEAEYLSMCTQDNSRSKLTREGYGTVSAATSLNGGRDGDTDGMPSYEGAMNYTADDFTPTTEANVENHGSPMSSTVSTAVGTVAGASSVLALLYKVNKEFHLNV</sequence>
<dbReference type="EMBL" id="KQ235146">
    <property type="protein sequence ID" value="KMZ89737.1"/>
    <property type="molecule type" value="Genomic_DNA"/>
</dbReference>
<dbReference type="InterPro" id="IPR008780">
    <property type="entry name" value="Plasmodium_Vir"/>
</dbReference>
<dbReference type="OrthoDB" id="389114at2759"/>
<protein>
    <submittedName>
        <fullName evidence="1">Uncharacterized protein</fullName>
    </submittedName>
</protein>